<evidence type="ECO:0000313" key="3">
    <source>
        <dbReference type="Proteomes" id="UP000656042"/>
    </source>
</evidence>
<name>A0A8J3BZM4_9ACTN</name>
<reference evidence="2" key="1">
    <citation type="journal article" date="2014" name="Int. J. Syst. Evol. Microbiol.">
        <title>Complete genome sequence of Corynebacterium casei LMG S-19264T (=DSM 44701T), isolated from a smear-ripened cheese.</title>
        <authorList>
            <consortium name="US DOE Joint Genome Institute (JGI-PGF)"/>
            <person name="Walter F."/>
            <person name="Albersmeier A."/>
            <person name="Kalinowski J."/>
            <person name="Ruckert C."/>
        </authorList>
    </citation>
    <scope>NUCLEOTIDE SEQUENCE</scope>
    <source>
        <strain evidence="2">CGMCC 4.7299</strain>
    </source>
</reference>
<organism evidence="2 3">
    <name type="scientific">Mangrovihabitans endophyticus</name>
    <dbReference type="NCBI Taxonomy" id="1751298"/>
    <lineage>
        <taxon>Bacteria</taxon>
        <taxon>Bacillati</taxon>
        <taxon>Actinomycetota</taxon>
        <taxon>Actinomycetes</taxon>
        <taxon>Micromonosporales</taxon>
        <taxon>Micromonosporaceae</taxon>
        <taxon>Mangrovihabitans</taxon>
    </lineage>
</organism>
<dbReference type="RefSeq" id="WP_189079271.1">
    <property type="nucleotide sequence ID" value="NZ_BMMX01000008.1"/>
</dbReference>
<sequence length="179" mass="19003">MTAGHGPAGPYRCERDAAAAAMPRAVRALHDAGRVRAGDPERLVRDTIAGHLLHACEDTGMELGDYDRRVLVWLSRGEPATAQVLIGLISRAYQAGVQAAESRSDSRAGDHGRAWLAESAPGLLPTVARPAYADRCPDGGPHLWVGRDGRPASGDDTDRCDACGARRTTENPAARSDSR</sequence>
<accession>A0A8J3BZM4</accession>
<dbReference type="Proteomes" id="UP000656042">
    <property type="component" value="Unassembled WGS sequence"/>
</dbReference>
<evidence type="ECO:0000313" key="2">
    <source>
        <dbReference type="EMBL" id="GGK89456.1"/>
    </source>
</evidence>
<keyword evidence="3" id="KW-1185">Reference proteome</keyword>
<reference evidence="2" key="2">
    <citation type="submission" date="2020-09" db="EMBL/GenBank/DDBJ databases">
        <authorList>
            <person name="Sun Q."/>
            <person name="Zhou Y."/>
        </authorList>
    </citation>
    <scope>NUCLEOTIDE SEQUENCE</scope>
    <source>
        <strain evidence="2">CGMCC 4.7299</strain>
    </source>
</reference>
<comment type="caution">
    <text evidence="2">The sequence shown here is derived from an EMBL/GenBank/DDBJ whole genome shotgun (WGS) entry which is preliminary data.</text>
</comment>
<gene>
    <name evidence="2" type="ORF">GCM10012284_24280</name>
</gene>
<dbReference type="EMBL" id="BMMX01000008">
    <property type="protein sequence ID" value="GGK89456.1"/>
    <property type="molecule type" value="Genomic_DNA"/>
</dbReference>
<dbReference type="AlphaFoldDB" id="A0A8J3BZM4"/>
<evidence type="ECO:0000256" key="1">
    <source>
        <dbReference type="SAM" id="MobiDB-lite"/>
    </source>
</evidence>
<protein>
    <submittedName>
        <fullName evidence="2">Uncharacterized protein</fullName>
    </submittedName>
</protein>
<proteinExistence type="predicted"/>
<feature type="region of interest" description="Disordered" evidence="1">
    <location>
        <begin position="143"/>
        <end position="179"/>
    </location>
</feature>